<dbReference type="RefSeq" id="WP_367880064.1">
    <property type="nucleotide sequence ID" value="NZ_JBFNXX010000050.1"/>
</dbReference>
<dbReference type="InterPro" id="IPR036365">
    <property type="entry name" value="PGBD-like_sf"/>
</dbReference>
<organism evidence="3 4">
    <name type="scientific">Sulfitobacter sediminis</name>
    <dbReference type="NCBI Taxonomy" id="3234186"/>
    <lineage>
        <taxon>Bacteria</taxon>
        <taxon>Pseudomonadati</taxon>
        <taxon>Pseudomonadota</taxon>
        <taxon>Alphaproteobacteria</taxon>
        <taxon>Rhodobacterales</taxon>
        <taxon>Roseobacteraceae</taxon>
        <taxon>Sulfitobacter</taxon>
    </lineage>
</organism>
<feature type="domain" description="Peptidoglycan binding-like" evidence="2">
    <location>
        <begin position="60"/>
        <end position="108"/>
    </location>
</feature>
<feature type="compositionally biased region" description="Low complexity" evidence="1">
    <location>
        <begin position="291"/>
        <end position="313"/>
    </location>
</feature>
<dbReference type="InterPro" id="IPR036366">
    <property type="entry name" value="PGBDSf"/>
</dbReference>
<dbReference type="Pfam" id="PF01471">
    <property type="entry name" value="PG_binding_1"/>
    <property type="match status" value="1"/>
</dbReference>
<feature type="compositionally biased region" description="Basic and acidic residues" evidence="1">
    <location>
        <begin position="381"/>
        <end position="394"/>
    </location>
</feature>
<evidence type="ECO:0000256" key="1">
    <source>
        <dbReference type="SAM" id="MobiDB-lite"/>
    </source>
</evidence>
<dbReference type="Gene3D" id="1.10.101.10">
    <property type="entry name" value="PGBD-like superfamily/PGBD"/>
    <property type="match status" value="1"/>
</dbReference>
<dbReference type="SUPFAM" id="SSF47090">
    <property type="entry name" value="PGBD-like"/>
    <property type="match status" value="1"/>
</dbReference>
<dbReference type="EMBL" id="JBFNXX010000050">
    <property type="protein sequence ID" value="MEW9922374.1"/>
    <property type="molecule type" value="Genomic_DNA"/>
</dbReference>
<evidence type="ECO:0000259" key="2">
    <source>
        <dbReference type="Pfam" id="PF01471"/>
    </source>
</evidence>
<feature type="compositionally biased region" description="Low complexity" evidence="1">
    <location>
        <begin position="338"/>
        <end position="365"/>
    </location>
</feature>
<dbReference type="InterPro" id="IPR002477">
    <property type="entry name" value="Peptidoglycan-bd-like"/>
</dbReference>
<evidence type="ECO:0000313" key="3">
    <source>
        <dbReference type="EMBL" id="MEW9922374.1"/>
    </source>
</evidence>
<evidence type="ECO:0000313" key="4">
    <source>
        <dbReference type="Proteomes" id="UP001556098"/>
    </source>
</evidence>
<name>A0ABV3RVL8_9RHOB</name>
<reference evidence="3 4" key="1">
    <citation type="submission" date="2024-07" db="EMBL/GenBank/DDBJ databases">
        <title>Marimonas sp.nov., isolated from tidal-flat sediment.</title>
        <authorList>
            <person name="Jayan J.N."/>
            <person name="Lee S.S."/>
        </authorList>
    </citation>
    <scope>NUCLEOTIDE SEQUENCE [LARGE SCALE GENOMIC DNA]</scope>
    <source>
        <strain evidence="3 4">MJW-29</strain>
    </source>
</reference>
<dbReference type="Proteomes" id="UP001556098">
    <property type="component" value="Unassembled WGS sequence"/>
</dbReference>
<accession>A0ABV3RVL8</accession>
<protein>
    <submittedName>
        <fullName evidence="3">Peptidoglycan-binding protein</fullName>
    </submittedName>
</protein>
<sequence>MLYKNIVLGPFIAVLIAGAGPGYGQSSDVVQGLVTGIVGQALNQAKTPQAASTGASQQTEAMQIQAALNRTGYDAGPVDGIPGKRTRAAILNWQVANGFAGTGQLTPVQKSLLLNGGAAGVTATAAALAIMQSGGNSTAQSAANAASVLSLGAGQVPLATPPGSAGVPLPVGQMPNFDLSSQSAASVAAAASALQGANLPPGAIKPGSIPPGLLESLPGGFSLPNPNALQNGVATTTGLPVFEFGGGNSAANAEANLLPAPESADPNQAVSNAIEQATVLQGNQPALETGEQAGTVATASAASQQSVTESEAAGKAASLPAIKGGATETTEGPAPEAGTTENTTVVTRTRQRQTTYGETTASATGTGIGTVERQGNTSTAESREEARRQAREEAIANYTPPTSTTTTQVQPSETNAFYVDPEAAAAKAEREGRAASTEYAIQSAEQLVRTLGNEAGFEETEEIVQEVGQRVREKADSDAAIREAAAAISAEPAPSEPTIICTLEMRRQGQCQPTK</sequence>
<comment type="caution">
    <text evidence="3">The sequence shown here is derived from an EMBL/GenBank/DDBJ whole genome shotgun (WGS) entry which is preliminary data.</text>
</comment>
<proteinExistence type="predicted"/>
<keyword evidence="4" id="KW-1185">Reference proteome</keyword>
<gene>
    <name evidence="3" type="ORF">AB2B41_22475</name>
</gene>
<feature type="region of interest" description="Disordered" evidence="1">
    <location>
        <begin position="291"/>
        <end position="394"/>
    </location>
</feature>